<proteinExistence type="predicted"/>
<organism evidence="1">
    <name type="scientific">bioreactor metagenome</name>
    <dbReference type="NCBI Taxonomy" id="1076179"/>
    <lineage>
        <taxon>unclassified sequences</taxon>
        <taxon>metagenomes</taxon>
        <taxon>ecological metagenomes</taxon>
    </lineage>
</organism>
<dbReference type="EMBL" id="VSSQ01044966">
    <property type="protein sequence ID" value="MPM98835.1"/>
    <property type="molecule type" value="Genomic_DNA"/>
</dbReference>
<evidence type="ECO:0000313" key="1">
    <source>
        <dbReference type="EMBL" id="MPM98835.1"/>
    </source>
</evidence>
<accession>A0A645EBH0</accession>
<reference evidence="1" key="1">
    <citation type="submission" date="2019-08" db="EMBL/GenBank/DDBJ databases">
        <authorList>
            <person name="Kucharzyk K."/>
            <person name="Murdoch R.W."/>
            <person name="Higgins S."/>
            <person name="Loffler F."/>
        </authorList>
    </citation>
    <scope>NUCLEOTIDE SEQUENCE</scope>
</reference>
<comment type="caution">
    <text evidence="1">The sequence shown here is derived from an EMBL/GenBank/DDBJ whole genome shotgun (WGS) entry which is preliminary data.</text>
</comment>
<gene>
    <name evidence="1" type="ORF">SDC9_146025</name>
</gene>
<sequence>MGRACGPLECSRAGRPPYLASAGAADQGGAQGRRLGFAADGLVRPYRCPVAVGAMGQGLAGPLADDQDPALHAGACGQVQRSARVQARTLGMDVRDQSTGSDGDRCLRALFQLDPARRSVAAGLPAPAAQSVSWSLARYFRPPLCDRGDSLADHGAGRLSDWRGAGLSDGAAAAPVRGRILYRQHSWHFADPRTRAAAGGDSGGRT</sequence>
<dbReference type="AlphaFoldDB" id="A0A645EBH0"/>
<name>A0A645EBH0_9ZZZZ</name>
<protein>
    <submittedName>
        <fullName evidence="1">Uncharacterized protein</fullName>
    </submittedName>
</protein>